<organism evidence="7 8">
    <name type="scientific">Antrihabitans cavernicola</name>
    <dbReference type="NCBI Taxonomy" id="2495913"/>
    <lineage>
        <taxon>Bacteria</taxon>
        <taxon>Bacillati</taxon>
        <taxon>Actinomycetota</taxon>
        <taxon>Actinomycetes</taxon>
        <taxon>Mycobacteriales</taxon>
        <taxon>Nocardiaceae</taxon>
        <taxon>Antrihabitans</taxon>
    </lineage>
</organism>
<dbReference type="InterPro" id="IPR003012">
    <property type="entry name" value="Tet_transcr_reg_TetR"/>
</dbReference>
<dbReference type="InterPro" id="IPR001647">
    <property type="entry name" value="HTH_TetR"/>
</dbReference>
<keyword evidence="1" id="KW-0678">Repressor</keyword>
<dbReference type="EMBL" id="VLNY01000002">
    <property type="protein sequence ID" value="KAA0023900.1"/>
    <property type="molecule type" value="Genomic_DNA"/>
</dbReference>
<dbReference type="GO" id="GO:0045892">
    <property type="term" value="P:negative regulation of DNA-templated transcription"/>
    <property type="evidence" value="ECO:0007669"/>
    <property type="project" value="InterPro"/>
</dbReference>
<dbReference type="AlphaFoldDB" id="A0A5A7SCM0"/>
<evidence type="ECO:0000313" key="8">
    <source>
        <dbReference type="Proteomes" id="UP000322244"/>
    </source>
</evidence>
<dbReference type="InterPro" id="IPR023772">
    <property type="entry name" value="DNA-bd_HTH_TetR-type_CS"/>
</dbReference>
<dbReference type="SUPFAM" id="SSF48498">
    <property type="entry name" value="Tetracyclin repressor-like, C-terminal domain"/>
    <property type="match status" value="1"/>
</dbReference>
<evidence type="ECO:0000256" key="1">
    <source>
        <dbReference type="ARBA" id="ARBA00022491"/>
    </source>
</evidence>
<comment type="caution">
    <text evidence="7">The sequence shown here is derived from an EMBL/GenBank/DDBJ whole genome shotgun (WGS) entry which is preliminary data.</text>
</comment>
<dbReference type="GO" id="GO:0000976">
    <property type="term" value="F:transcription cis-regulatory region binding"/>
    <property type="evidence" value="ECO:0007669"/>
    <property type="project" value="TreeGrafter"/>
</dbReference>
<dbReference type="PANTHER" id="PTHR30055:SF151">
    <property type="entry name" value="TRANSCRIPTIONAL REGULATORY PROTEIN"/>
    <property type="match status" value="1"/>
</dbReference>
<dbReference type="RefSeq" id="WP_149429060.1">
    <property type="nucleotide sequence ID" value="NZ_VLNY01000002.1"/>
</dbReference>
<dbReference type="Gene3D" id="1.10.10.60">
    <property type="entry name" value="Homeodomain-like"/>
    <property type="match status" value="1"/>
</dbReference>
<evidence type="ECO:0000256" key="2">
    <source>
        <dbReference type="ARBA" id="ARBA00023015"/>
    </source>
</evidence>
<dbReference type="PRINTS" id="PR00455">
    <property type="entry name" value="HTHTETR"/>
</dbReference>
<evidence type="ECO:0000259" key="6">
    <source>
        <dbReference type="PROSITE" id="PS50977"/>
    </source>
</evidence>
<accession>A0A5A7SCM0</accession>
<dbReference type="OrthoDB" id="3819648at2"/>
<protein>
    <submittedName>
        <fullName evidence="7">TetR family transcriptional regulator</fullName>
    </submittedName>
</protein>
<reference evidence="7 8" key="1">
    <citation type="submission" date="2019-07" db="EMBL/GenBank/DDBJ databases">
        <title>Rhodococcus cavernicolus sp. nov., isolated from a cave.</title>
        <authorList>
            <person name="Lee S.D."/>
        </authorList>
    </citation>
    <scope>NUCLEOTIDE SEQUENCE [LARGE SCALE GENOMIC DNA]</scope>
    <source>
        <strain evidence="7 8">C1-24</strain>
    </source>
</reference>
<evidence type="ECO:0000256" key="4">
    <source>
        <dbReference type="ARBA" id="ARBA00023163"/>
    </source>
</evidence>
<evidence type="ECO:0000256" key="5">
    <source>
        <dbReference type="PROSITE-ProRule" id="PRU00335"/>
    </source>
</evidence>
<keyword evidence="3 5" id="KW-0238">DNA-binding</keyword>
<dbReference type="InterPro" id="IPR036271">
    <property type="entry name" value="Tet_transcr_reg_TetR-rel_C_sf"/>
</dbReference>
<dbReference type="PROSITE" id="PS01081">
    <property type="entry name" value="HTH_TETR_1"/>
    <property type="match status" value="1"/>
</dbReference>
<dbReference type="Gene3D" id="1.10.357.10">
    <property type="entry name" value="Tetracycline Repressor, domain 2"/>
    <property type="match status" value="1"/>
</dbReference>
<dbReference type="Proteomes" id="UP000322244">
    <property type="component" value="Unassembled WGS sequence"/>
</dbReference>
<dbReference type="InterPro" id="IPR004111">
    <property type="entry name" value="Repressor_TetR_C"/>
</dbReference>
<dbReference type="Pfam" id="PF00440">
    <property type="entry name" value="TetR_N"/>
    <property type="match status" value="1"/>
</dbReference>
<gene>
    <name evidence="7" type="ORF">FOY51_04765</name>
</gene>
<dbReference type="SUPFAM" id="SSF46689">
    <property type="entry name" value="Homeodomain-like"/>
    <property type="match status" value="1"/>
</dbReference>
<evidence type="ECO:0000313" key="7">
    <source>
        <dbReference type="EMBL" id="KAA0023900.1"/>
    </source>
</evidence>
<dbReference type="PANTHER" id="PTHR30055">
    <property type="entry name" value="HTH-TYPE TRANSCRIPTIONAL REGULATOR RUTR"/>
    <property type="match status" value="1"/>
</dbReference>
<dbReference type="GO" id="GO:0046677">
    <property type="term" value="P:response to antibiotic"/>
    <property type="evidence" value="ECO:0007669"/>
    <property type="project" value="InterPro"/>
</dbReference>
<proteinExistence type="predicted"/>
<dbReference type="Pfam" id="PF02909">
    <property type="entry name" value="TetR_C_1"/>
    <property type="match status" value="1"/>
</dbReference>
<dbReference type="GO" id="GO:0003700">
    <property type="term" value="F:DNA-binding transcription factor activity"/>
    <property type="evidence" value="ECO:0007669"/>
    <property type="project" value="TreeGrafter"/>
</dbReference>
<dbReference type="InterPro" id="IPR009057">
    <property type="entry name" value="Homeodomain-like_sf"/>
</dbReference>
<keyword evidence="8" id="KW-1185">Reference proteome</keyword>
<evidence type="ECO:0000256" key="3">
    <source>
        <dbReference type="ARBA" id="ARBA00023125"/>
    </source>
</evidence>
<feature type="DNA-binding region" description="H-T-H motif" evidence="5">
    <location>
        <begin position="25"/>
        <end position="44"/>
    </location>
</feature>
<dbReference type="InterPro" id="IPR050109">
    <property type="entry name" value="HTH-type_TetR-like_transc_reg"/>
</dbReference>
<dbReference type="PRINTS" id="PR00400">
    <property type="entry name" value="TETREPRESSOR"/>
</dbReference>
<sequence>MAIDRERVVRTALQLLNEVGLERLTLRRIATELDVQAPALYWHFKNKKELLDAMATTVLADSAENPLEWEGMDWREFATTYGVGLRAALLRYRDGAKMVPGTYLTDDAMYRSMEASLQVLLDAGFGADDASLALSTIYSYTVGFAIEEQAVYPRPGERDDRYDPARRRDRIDRELTPIVAELAAQQHPPAEDHQFRRGLNVILAGLATMLPS</sequence>
<feature type="domain" description="HTH tetR-type" evidence="6">
    <location>
        <begin position="2"/>
        <end position="62"/>
    </location>
</feature>
<name>A0A5A7SCM0_9NOCA</name>
<keyword evidence="2" id="KW-0805">Transcription regulation</keyword>
<dbReference type="PROSITE" id="PS50977">
    <property type="entry name" value="HTH_TETR_2"/>
    <property type="match status" value="1"/>
</dbReference>
<keyword evidence="4" id="KW-0804">Transcription</keyword>